<evidence type="ECO:0000256" key="4">
    <source>
        <dbReference type="ARBA" id="ARBA00022729"/>
    </source>
</evidence>
<evidence type="ECO:0000256" key="3">
    <source>
        <dbReference type="ARBA" id="ARBA00014212"/>
    </source>
</evidence>
<keyword evidence="4" id="KW-0732">Signal</keyword>
<keyword evidence="5" id="KW-0378">Hydrolase</keyword>
<evidence type="ECO:0000256" key="2">
    <source>
        <dbReference type="ARBA" id="ARBA00012423"/>
    </source>
</evidence>
<reference evidence="9 10" key="1">
    <citation type="journal article" date="2012" name="New Phytol.">
        <title>Insight into trade-off between wood decay and parasitism from the genome of a fungal forest pathogen.</title>
        <authorList>
            <person name="Olson A."/>
            <person name="Aerts A."/>
            <person name="Asiegbu F."/>
            <person name="Belbahri L."/>
            <person name="Bouzid O."/>
            <person name="Broberg A."/>
            <person name="Canback B."/>
            <person name="Coutinho P.M."/>
            <person name="Cullen D."/>
            <person name="Dalman K."/>
            <person name="Deflorio G."/>
            <person name="van Diepen L.T."/>
            <person name="Dunand C."/>
            <person name="Duplessis S."/>
            <person name="Durling M."/>
            <person name="Gonthier P."/>
            <person name="Grimwood J."/>
            <person name="Fossdal C.G."/>
            <person name="Hansson D."/>
            <person name="Henrissat B."/>
            <person name="Hietala A."/>
            <person name="Himmelstrand K."/>
            <person name="Hoffmeister D."/>
            <person name="Hogberg N."/>
            <person name="James T.Y."/>
            <person name="Karlsson M."/>
            <person name="Kohler A."/>
            <person name="Kues U."/>
            <person name="Lee Y.H."/>
            <person name="Lin Y.C."/>
            <person name="Lind M."/>
            <person name="Lindquist E."/>
            <person name="Lombard V."/>
            <person name="Lucas S."/>
            <person name="Lunden K."/>
            <person name="Morin E."/>
            <person name="Murat C."/>
            <person name="Park J."/>
            <person name="Raffaello T."/>
            <person name="Rouze P."/>
            <person name="Salamov A."/>
            <person name="Schmutz J."/>
            <person name="Solheim H."/>
            <person name="Stahlberg J."/>
            <person name="Velez H."/>
            <person name="de Vries R.P."/>
            <person name="Wiebenga A."/>
            <person name="Woodward S."/>
            <person name="Yakovlev I."/>
            <person name="Garbelotto M."/>
            <person name="Martin F."/>
            <person name="Grigoriev I.V."/>
            <person name="Stenlid J."/>
        </authorList>
    </citation>
    <scope>NUCLEOTIDE SEQUENCE [LARGE SCALE GENOMIC DNA]</scope>
    <source>
        <strain evidence="9 10">TC 32-1</strain>
    </source>
</reference>
<evidence type="ECO:0000256" key="5">
    <source>
        <dbReference type="ARBA" id="ARBA00022801"/>
    </source>
</evidence>
<proteinExistence type="inferred from homology"/>
<keyword evidence="10" id="KW-1185">Reference proteome</keyword>
<organism evidence="9 10">
    <name type="scientific">Heterobasidion irregulare (strain TC 32-1)</name>
    <dbReference type="NCBI Taxonomy" id="747525"/>
    <lineage>
        <taxon>Eukaryota</taxon>
        <taxon>Fungi</taxon>
        <taxon>Dikarya</taxon>
        <taxon>Basidiomycota</taxon>
        <taxon>Agaricomycotina</taxon>
        <taxon>Agaricomycetes</taxon>
        <taxon>Russulales</taxon>
        <taxon>Bondarzewiaceae</taxon>
        <taxon>Heterobasidion</taxon>
        <taxon>Heterobasidion annosum species complex</taxon>
    </lineage>
</organism>
<evidence type="ECO:0000256" key="8">
    <source>
        <dbReference type="ARBA" id="ARBA00031934"/>
    </source>
</evidence>
<dbReference type="EMBL" id="KI925459">
    <property type="protein sequence ID" value="ETW80946.1"/>
    <property type="molecule type" value="Genomic_DNA"/>
</dbReference>
<gene>
    <name evidence="9" type="ORF">HETIRDRAFT_476686</name>
</gene>
<keyword evidence="7" id="KW-0325">Glycoprotein</keyword>
<dbReference type="GeneID" id="20677709"/>
<comment type="similarity">
    <text evidence="1">Belongs to the palmitoyl-protein thioesterase family.</text>
</comment>
<evidence type="ECO:0000313" key="10">
    <source>
        <dbReference type="Proteomes" id="UP000030671"/>
    </source>
</evidence>
<evidence type="ECO:0000256" key="6">
    <source>
        <dbReference type="ARBA" id="ARBA00023157"/>
    </source>
</evidence>
<protein>
    <recommendedName>
        <fullName evidence="3">Palmitoyl-protein thioesterase 1</fullName>
        <ecNumber evidence="2">3.1.2.22</ecNumber>
    </recommendedName>
    <alternativeName>
        <fullName evidence="8">Palmitoyl-protein hydrolase 1</fullName>
    </alternativeName>
</protein>
<dbReference type="AlphaFoldDB" id="W4K7B2"/>
<keyword evidence="6" id="KW-1015">Disulfide bond</keyword>
<dbReference type="InterPro" id="IPR029058">
    <property type="entry name" value="AB_hydrolase_fold"/>
</dbReference>
<sequence length="281" mass="31781">MVEFQNLIKSVHPGIFIHSVYIDPDLKEDQRASFYGNVDEQVELVADQLANVTELENGFDALGFSQGESRGQFLRAYVERHNAPPVRNLITFGSQHMGISDIPLCRPLDLLCLAARAAARRGVYGEWAQEHLVQAQYFRDPTQLPRYLSSNRFLTSLNNELPATREPDYARRLAELDTFVMVLFEKDRTVVPKESAWFGSYAVPEPDEESIVGGMNAEREEKKVVSMREQPLYTEDWIGLRTLDEQGKVVFATCAGEHMQVDRACWEPIVRAYVGAPLVGA</sequence>
<dbReference type="eggNOG" id="KOG2541">
    <property type="taxonomic scope" value="Eukaryota"/>
</dbReference>
<evidence type="ECO:0000256" key="7">
    <source>
        <dbReference type="ARBA" id="ARBA00023180"/>
    </source>
</evidence>
<dbReference type="Gene3D" id="3.40.50.1820">
    <property type="entry name" value="alpha/beta hydrolase"/>
    <property type="match status" value="1"/>
</dbReference>
<dbReference type="FunFam" id="3.40.50.1820:FF:000107">
    <property type="entry name" value="Palmitoyl-protein thioesterase 1"/>
    <property type="match status" value="1"/>
</dbReference>
<dbReference type="SUPFAM" id="SSF53474">
    <property type="entry name" value="alpha/beta-Hydrolases"/>
    <property type="match status" value="1"/>
</dbReference>
<dbReference type="PRINTS" id="PR00414">
    <property type="entry name" value="PPTHIESTRASE"/>
</dbReference>
<dbReference type="InParanoid" id="W4K7B2"/>
<accession>W4K7B2</accession>
<dbReference type="Proteomes" id="UP000030671">
    <property type="component" value="Unassembled WGS sequence"/>
</dbReference>
<dbReference type="Pfam" id="PF02089">
    <property type="entry name" value="Palm_thioest"/>
    <property type="match status" value="1"/>
</dbReference>
<dbReference type="STRING" id="747525.W4K7B2"/>
<dbReference type="OrthoDB" id="10263094at2759"/>
<evidence type="ECO:0000256" key="1">
    <source>
        <dbReference type="ARBA" id="ARBA00010758"/>
    </source>
</evidence>
<dbReference type="HOGENOM" id="CLU_050129_0_1_1"/>
<dbReference type="PANTHER" id="PTHR11247:SF8">
    <property type="entry name" value="PALMITOYL-PROTEIN THIOESTERASE 1"/>
    <property type="match status" value="1"/>
</dbReference>
<dbReference type="InterPro" id="IPR002472">
    <property type="entry name" value="Palm_thioest"/>
</dbReference>
<name>W4K7B2_HETIT</name>
<dbReference type="EC" id="3.1.2.22" evidence="2"/>
<dbReference type="KEGG" id="hir:HETIRDRAFT_476686"/>
<dbReference type="RefSeq" id="XP_009547635.1">
    <property type="nucleotide sequence ID" value="XM_009549340.1"/>
</dbReference>
<dbReference type="GO" id="GO:0008474">
    <property type="term" value="F:palmitoyl-(protein) hydrolase activity"/>
    <property type="evidence" value="ECO:0007669"/>
    <property type="project" value="UniProtKB-EC"/>
</dbReference>
<evidence type="ECO:0000313" key="9">
    <source>
        <dbReference type="EMBL" id="ETW80946.1"/>
    </source>
</evidence>
<dbReference type="PANTHER" id="PTHR11247">
    <property type="entry name" value="PALMITOYL-PROTEIN THIOESTERASE/DOLICHYLDIPHOSPHATASE 1"/>
    <property type="match status" value="1"/>
</dbReference>